<dbReference type="GO" id="GO:0004069">
    <property type="term" value="F:L-aspartate:2-oxoglutarate aminotransferase activity"/>
    <property type="evidence" value="ECO:0007669"/>
    <property type="project" value="InterPro"/>
</dbReference>
<dbReference type="InterPro" id="IPR007780">
    <property type="entry name" value="NAD_Glu_DH_bac"/>
</dbReference>
<organism evidence="2 3">
    <name type="scientific">Mycobacterium tuberculosis</name>
    <dbReference type="NCBI Taxonomy" id="1773"/>
    <lineage>
        <taxon>Bacteria</taxon>
        <taxon>Bacillati</taxon>
        <taxon>Actinomycetota</taxon>
        <taxon>Actinomycetes</taxon>
        <taxon>Mycobacteriales</taxon>
        <taxon>Mycobacteriaceae</taxon>
        <taxon>Mycobacterium</taxon>
        <taxon>Mycobacterium tuberculosis complex</taxon>
    </lineage>
</organism>
<dbReference type="Proteomes" id="UP000039021">
    <property type="component" value="Unassembled WGS sequence"/>
</dbReference>
<dbReference type="InterPro" id="IPR048381">
    <property type="entry name" value="GDH_C"/>
</dbReference>
<evidence type="ECO:0000259" key="1">
    <source>
        <dbReference type="Pfam" id="PF21074"/>
    </source>
</evidence>
<dbReference type="AlphaFoldDB" id="A0A916PCJ1"/>
<evidence type="ECO:0000313" key="3">
    <source>
        <dbReference type="Proteomes" id="UP000039021"/>
    </source>
</evidence>
<dbReference type="PANTHER" id="PTHR43403:SF1">
    <property type="entry name" value="NAD-SPECIFIC GLUTAMATE DEHYDROGENASE"/>
    <property type="match status" value="1"/>
</dbReference>
<protein>
    <submittedName>
        <fullName evidence="2">NAD-dependent glutamate dehydrogenase</fullName>
        <ecNumber evidence="2">1.4.1.2</ecNumber>
    </submittedName>
</protein>
<dbReference type="PANTHER" id="PTHR43403">
    <property type="entry name" value="NAD-SPECIFIC GLUTAMATE DEHYDROGENASE"/>
    <property type="match status" value="1"/>
</dbReference>
<dbReference type="EMBL" id="CSBK01001725">
    <property type="protein sequence ID" value="COZ06773.1"/>
    <property type="molecule type" value="Genomic_DNA"/>
</dbReference>
<name>A0A916PCJ1_MYCTX</name>
<dbReference type="Pfam" id="PF21074">
    <property type="entry name" value="GDH_C"/>
    <property type="match status" value="1"/>
</dbReference>
<evidence type="ECO:0000313" key="2">
    <source>
        <dbReference type="EMBL" id="COZ06773.1"/>
    </source>
</evidence>
<reference evidence="3" key="1">
    <citation type="submission" date="2015-03" db="EMBL/GenBank/DDBJ databases">
        <authorList>
            <consortium name="Pathogen Informatics"/>
        </authorList>
    </citation>
    <scope>NUCLEOTIDE SEQUENCE [LARGE SCALE GENOMIC DNA]</scope>
    <source>
        <strain evidence="3">N09902308</strain>
    </source>
</reference>
<dbReference type="EC" id="1.4.1.2" evidence="2"/>
<accession>A0A916PCJ1</accession>
<dbReference type="GO" id="GO:0004352">
    <property type="term" value="F:glutamate dehydrogenase (NAD+) activity"/>
    <property type="evidence" value="ECO:0007669"/>
    <property type="project" value="UniProtKB-EC"/>
</dbReference>
<comment type="caution">
    <text evidence="2">The sequence shown here is derived from an EMBL/GenBank/DDBJ whole genome shotgun (WGS) entry which is preliminary data.</text>
</comment>
<gene>
    <name evidence="2" type="primary">gdh</name>
    <name evidence="2" type="ORF">ERS007739_03352</name>
</gene>
<dbReference type="GO" id="GO:0006538">
    <property type="term" value="P:L-glutamate catabolic process"/>
    <property type="evidence" value="ECO:0007669"/>
    <property type="project" value="InterPro"/>
</dbReference>
<sequence length="87" mass="9543">MARLAIRDDIYGALRSLCFDVLAVGEPGESSEQKIAEWEHLSASRVARARRTLDDIRASGQKDLATLSVAARQIRRMTRTSGRGISG</sequence>
<keyword evidence="2" id="KW-0560">Oxidoreductase</keyword>
<feature type="domain" description="NAD-specific glutamate dehydrogenase C-terminal" evidence="1">
    <location>
        <begin position="1"/>
        <end position="75"/>
    </location>
</feature>
<proteinExistence type="predicted"/>